<dbReference type="InterPro" id="IPR010852">
    <property type="entry name" value="ABATE"/>
</dbReference>
<dbReference type="InterPro" id="IPR023286">
    <property type="entry name" value="ABATE_dom_sf"/>
</dbReference>
<sequence>MRESMEAGRVHERRPHVTGTIQAHSFQPRDLVGGHVVVDLLNTVTARDAEPVDWLDGYPRLLEWAALTGEFAPDVLTGLRTRADAEPGAAARALERIRDLREAVRDVLVAVVHGNEDAAGAAAPAPGELPPDAESVVRVESHWKQAAARSRLALDGGTPHLRLDVATSGLDYLTHDLALRALDLLRALPRERTRVCPGLRCGWVFVDTSRAGRRRWCDMATCGNAAKGRSHYRRKRDGADAEAGERPVAEPPR</sequence>
<feature type="compositionally biased region" description="Basic and acidic residues" evidence="1">
    <location>
        <begin position="237"/>
        <end position="253"/>
    </location>
</feature>
<dbReference type="Pfam" id="PF07336">
    <property type="entry name" value="ABATE"/>
    <property type="match status" value="1"/>
</dbReference>
<comment type="caution">
    <text evidence="3">The sequence shown here is derived from an EMBL/GenBank/DDBJ whole genome shotgun (WGS) entry which is preliminary data.</text>
</comment>
<reference evidence="4" key="1">
    <citation type="journal article" date="2019" name="Int. J. Syst. Evol. Microbiol.">
        <title>The Global Catalogue of Microorganisms (GCM) 10K type strain sequencing project: providing services to taxonomists for standard genome sequencing and annotation.</title>
        <authorList>
            <consortium name="The Broad Institute Genomics Platform"/>
            <consortium name="The Broad Institute Genome Sequencing Center for Infectious Disease"/>
            <person name="Wu L."/>
            <person name="Ma J."/>
        </authorList>
    </citation>
    <scope>NUCLEOTIDE SEQUENCE [LARGE SCALE GENOMIC DNA]</scope>
    <source>
        <strain evidence="4">JCM 17986</strain>
    </source>
</reference>
<dbReference type="Gene3D" id="1.10.3300.10">
    <property type="entry name" value="Jann2411-like domain"/>
    <property type="match status" value="1"/>
</dbReference>
<dbReference type="PANTHER" id="PTHR35525">
    <property type="entry name" value="BLL6575 PROTEIN"/>
    <property type="match status" value="1"/>
</dbReference>
<keyword evidence="4" id="KW-1185">Reference proteome</keyword>
<evidence type="ECO:0000313" key="4">
    <source>
        <dbReference type="Proteomes" id="UP001500466"/>
    </source>
</evidence>
<feature type="domain" description="Zinc finger CGNR" evidence="2">
    <location>
        <begin position="192"/>
        <end position="235"/>
    </location>
</feature>
<dbReference type="SUPFAM" id="SSF160904">
    <property type="entry name" value="Jann2411-like"/>
    <property type="match status" value="1"/>
</dbReference>
<organism evidence="3 4">
    <name type="scientific">Yinghuangia aomiensis</name>
    <dbReference type="NCBI Taxonomy" id="676205"/>
    <lineage>
        <taxon>Bacteria</taxon>
        <taxon>Bacillati</taxon>
        <taxon>Actinomycetota</taxon>
        <taxon>Actinomycetes</taxon>
        <taxon>Kitasatosporales</taxon>
        <taxon>Streptomycetaceae</taxon>
        <taxon>Yinghuangia</taxon>
    </lineage>
</organism>
<feature type="region of interest" description="Disordered" evidence="1">
    <location>
        <begin position="228"/>
        <end position="253"/>
    </location>
</feature>
<dbReference type="InterPro" id="IPR021005">
    <property type="entry name" value="Znf_CGNR"/>
</dbReference>
<protein>
    <submittedName>
        <fullName evidence="3">CGNR zinc finger domain-containing protein</fullName>
    </submittedName>
</protein>
<dbReference type="Proteomes" id="UP001500466">
    <property type="component" value="Unassembled WGS sequence"/>
</dbReference>
<proteinExistence type="predicted"/>
<evidence type="ECO:0000259" key="2">
    <source>
        <dbReference type="Pfam" id="PF11706"/>
    </source>
</evidence>
<evidence type="ECO:0000313" key="3">
    <source>
        <dbReference type="EMBL" id="GAA4974151.1"/>
    </source>
</evidence>
<evidence type="ECO:0000256" key="1">
    <source>
        <dbReference type="SAM" id="MobiDB-lite"/>
    </source>
</evidence>
<dbReference type="Pfam" id="PF11706">
    <property type="entry name" value="zf-CGNR"/>
    <property type="match status" value="1"/>
</dbReference>
<gene>
    <name evidence="3" type="ORF">GCM10023205_45920</name>
</gene>
<dbReference type="EMBL" id="BAABHS010000016">
    <property type="protein sequence ID" value="GAA4974151.1"/>
    <property type="molecule type" value="Genomic_DNA"/>
</dbReference>
<name>A0ABP9HM32_9ACTN</name>
<dbReference type="PANTHER" id="PTHR35525:SF3">
    <property type="entry name" value="BLL6575 PROTEIN"/>
    <property type="match status" value="1"/>
</dbReference>
<accession>A0ABP9HM32</accession>